<dbReference type="Proteomes" id="UP000273194">
    <property type="component" value="Chromosome"/>
</dbReference>
<sequence>MVDTLCKNGLLFVLFMLVFPRKGLCPLQNAESLALLRYSQNRIIKNNCFLFITNDHELYDYFI</sequence>
<organism evidence="6 7">
    <name type="scientific">Saccharolobus solfataricus</name>
    <name type="common">Sulfolobus solfataricus</name>
    <dbReference type="NCBI Taxonomy" id="2287"/>
    <lineage>
        <taxon>Archaea</taxon>
        <taxon>Thermoproteota</taxon>
        <taxon>Thermoprotei</taxon>
        <taxon>Sulfolobales</taxon>
        <taxon>Sulfolobaceae</taxon>
        <taxon>Saccharolobus</taxon>
    </lineage>
</organism>
<evidence type="ECO:0000313" key="1">
    <source>
        <dbReference type="EMBL" id="AZF69094.1"/>
    </source>
</evidence>
<dbReference type="EMBL" id="CP033237">
    <property type="protein sequence ID" value="AZF74334.1"/>
    <property type="molecule type" value="Genomic_DNA"/>
</dbReference>
<evidence type="ECO:0000313" key="12">
    <source>
        <dbReference type="Proteomes" id="UP000282269"/>
    </source>
</evidence>
<reference evidence="7" key="1">
    <citation type="submission" date="2016-04" db="EMBL/GenBank/DDBJ databases">
        <authorList>
            <person name="Shah S.A."/>
            <person name="Garrett R.A."/>
        </authorList>
    </citation>
    <scope>NUCLEOTIDE SEQUENCE [LARGE SCALE GENOMIC DNA]</scope>
    <source>
        <strain evidence="7">ATCC 35091 / DSM 1616 / JCM 8930 / NBRC 15331 / P1</strain>
    </source>
</reference>
<dbReference type="EMBL" id="CP033240">
    <property type="protein sequence ID" value="AZF82168.1"/>
    <property type="molecule type" value="Genomic_DNA"/>
</dbReference>
<evidence type="ECO:0000313" key="9">
    <source>
        <dbReference type="Proteomes" id="UP000273194"/>
    </source>
</evidence>
<evidence type="ECO:0000313" key="2">
    <source>
        <dbReference type="EMBL" id="AZF71714.1"/>
    </source>
</evidence>
<evidence type="ECO:0000313" key="4">
    <source>
        <dbReference type="EMBL" id="AZF76957.1"/>
    </source>
</evidence>
<dbReference type="Proteomes" id="UP000267993">
    <property type="component" value="Chromosome"/>
</dbReference>
<dbReference type="EMBL" id="CP033238">
    <property type="protein sequence ID" value="AZF76957.1"/>
    <property type="molecule type" value="Genomic_DNA"/>
</dbReference>
<dbReference type="AlphaFoldDB" id="A0A0E3K6M2"/>
<accession>A0A0E3K6M2</accession>
<protein>
    <submittedName>
        <fullName evidence="6">Uncharacterized protein</fullName>
    </submittedName>
</protein>
<dbReference type="EMBL" id="LT549890">
    <property type="protein sequence ID" value="SAI85379.1"/>
    <property type="molecule type" value="Genomic_DNA"/>
</dbReference>
<dbReference type="EMBL" id="CP033236">
    <property type="protein sequence ID" value="AZF71714.1"/>
    <property type="molecule type" value="Genomic_DNA"/>
</dbReference>
<reference evidence="6" key="2">
    <citation type="submission" date="2016-04" db="EMBL/GenBank/DDBJ databases">
        <authorList>
            <person name="Evans L.H."/>
            <person name="Alamgir A."/>
            <person name="Owens N."/>
            <person name="Weber N.D."/>
            <person name="Virtaneva K."/>
            <person name="Barbian K."/>
            <person name="Babar A."/>
            <person name="Rosenke K."/>
        </authorList>
    </citation>
    <scope>NUCLEOTIDE SEQUENCE</scope>
    <source>
        <strain evidence="6">P1</strain>
    </source>
</reference>
<name>A0A0E3K6M2_SACSO</name>
<evidence type="ECO:0000313" key="6">
    <source>
        <dbReference type="EMBL" id="SAI85379.1"/>
    </source>
</evidence>
<reference evidence="8 9" key="3">
    <citation type="journal article" date="2018" name="Proc. Natl. Acad. Sci. U.S.A.">
        <title>Nonmutational mechanism of inheritance in the Archaeon Sulfolobus solfataricus.</title>
        <authorList>
            <person name="Payne S."/>
            <person name="McCarthy S."/>
            <person name="Johnson T."/>
            <person name="North E."/>
            <person name="Blum P."/>
        </authorList>
    </citation>
    <scope>NUCLEOTIDE SEQUENCE [LARGE SCALE GENOMIC DNA]</scope>
    <source>
        <strain evidence="2 8">SARC-H</strain>
        <strain evidence="3 11">SARC-I</strain>
        <strain evidence="5 12">SARC-O</strain>
        <strain evidence="1 9">SULG</strain>
        <strain evidence="4 10">SULM</strain>
    </source>
</reference>
<dbReference type="Proteomes" id="UP000275843">
    <property type="component" value="Chromosome"/>
</dbReference>
<evidence type="ECO:0000313" key="10">
    <source>
        <dbReference type="Proteomes" id="UP000273443"/>
    </source>
</evidence>
<evidence type="ECO:0000313" key="3">
    <source>
        <dbReference type="EMBL" id="AZF74334.1"/>
    </source>
</evidence>
<evidence type="ECO:0000313" key="5">
    <source>
        <dbReference type="EMBL" id="AZF82168.1"/>
    </source>
</evidence>
<dbReference type="Proteomes" id="UP000076770">
    <property type="component" value="Chromosome i"/>
</dbReference>
<dbReference type="Proteomes" id="UP000273443">
    <property type="component" value="Chromosome"/>
</dbReference>
<dbReference type="EMBL" id="CP033235">
    <property type="protein sequence ID" value="AZF69094.1"/>
    <property type="molecule type" value="Genomic_DNA"/>
</dbReference>
<proteinExistence type="predicted"/>
<evidence type="ECO:0000313" key="7">
    <source>
        <dbReference type="Proteomes" id="UP000076770"/>
    </source>
</evidence>
<evidence type="ECO:0000313" key="11">
    <source>
        <dbReference type="Proteomes" id="UP000275843"/>
    </source>
</evidence>
<evidence type="ECO:0000313" key="8">
    <source>
        <dbReference type="Proteomes" id="UP000267993"/>
    </source>
</evidence>
<gene>
    <name evidence="6" type="ORF">SSOP1_1825</name>
    <name evidence="1" type="ORF">SULG_12660</name>
    <name evidence="2" type="ORF">SULH_12660</name>
    <name evidence="3" type="ORF">SULI_12660</name>
    <name evidence="4" type="ORF">SULM_12650</name>
    <name evidence="5" type="ORF">SULO_12660</name>
</gene>
<dbReference type="Proteomes" id="UP000282269">
    <property type="component" value="Chromosome"/>
</dbReference>
<dbReference type="PATRIC" id="fig|2287.6.peg.2648"/>